<sequence>MDTVSPQNTQLAPYDLDKELCELALDNAPRVFAVTVQYEAAPGEPDGEIAAWGLAYDDGSAHVITADGRHRLSLKSPERATWWFGRQDNTTARLLWFAAPSAPTFQPAQAA</sequence>
<organism evidence="1 2">
    <name type="scientific">Streptomyces lonegramiae</name>
    <dbReference type="NCBI Taxonomy" id="3075524"/>
    <lineage>
        <taxon>Bacteria</taxon>
        <taxon>Bacillati</taxon>
        <taxon>Actinomycetota</taxon>
        <taxon>Actinomycetes</taxon>
        <taxon>Kitasatosporales</taxon>
        <taxon>Streptomycetaceae</taxon>
        <taxon>Streptomyces</taxon>
    </lineage>
</organism>
<dbReference type="Proteomes" id="UP001180754">
    <property type="component" value="Unassembled WGS sequence"/>
</dbReference>
<name>A0ABU2XBK3_9ACTN</name>
<evidence type="ECO:0008006" key="3">
    <source>
        <dbReference type="Google" id="ProtNLM"/>
    </source>
</evidence>
<protein>
    <recommendedName>
        <fullName evidence="3">Immunity protein 53</fullName>
    </recommendedName>
</protein>
<dbReference type="RefSeq" id="WP_311723661.1">
    <property type="nucleotide sequence ID" value="NZ_JAVRFD010000004.1"/>
</dbReference>
<gene>
    <name evidence="1" type="ORF">RND15_11265</name>
</gene>
<keyword evidence="2" id="KW-1185">Reference proteome</keyword>
<evidence type="ECO:0000313" key="1">
    <source>
        <dbReference type="EMBL" id="MDT0543294.1"/>
    </source>
</evidence>
<reference evidence="1" key="1">
    <citation type="submission" date="2024-05" db="EMBL/GenBank/DDBJ databases">
        <title>30 novel species of actinomycetes from the DSMZ collection.</title>
        <authorList>
            <person name="Nouioui I."/>
        </authorList>
    </citation>
    <scope>NUCLEOTIDE SEQUENCE</scope>
    <source>
        <strain evidence="1">DSM 41529</strain>
    </source>
</reference>
<evidence type="ECO:0000313" key="2">
    <source>
        <dbReference type="Proteomes" id="UP001180754"/>
    </source>
</evidence>
<accession>A0ABU2XBK3</accession>
<comment type="caution">
    <text evidence="1">The sequence shown here is derived from an EMBL/GenBank/DDBJ whole genome shotgun (WGS) entry which is preliminary data.</text>
</comment>
<proteinExistence type="predicted"/>
<dbReference type="EMBL" id="JAVRFD010000004">
    <property type="protein sequence ID" value="MDT0543294.1"/>
    <property type="molecule type" value="Genomic_DNA"/>
</dbReference>